<feature type="region of interest" description="Disordered" evidence="1">
    <location>
        <begin position="69"/>
        <end position="300"/>
    </location>
</feature>
<feature type="compositionally biased region" description="Low complexity" evidence="1">
    <location>
        <begin position="87"/>
        <end position="97"/>
    </location>
</feature>
<feature type="compositionally biased region" description="Basic and acidic residues" evidence="1">
    <location>
        <begin position="171"/>
        <end position="185"/>
    </location>
</feature>
<organism evidence="2 3">
    <name type="scientific">Streptomyces rectiviolaceus</name>
    <dbReference type="NCBI Taxonomy" id="332591"/>
    <lineage>
        <taxon>Bacteria</taxon>
        <taxon>Bacillati</taxon>
        <taxon>Actinomycetota</taxon>
        <taxon>Actinomycetes</taxon>
        <taxon>Kitasatosporales</taxon>
        <taxon>Streptomycetaceae</taxon>
        <taxon>Streptomyces</taxon>
    </lineage>
</organism>
<proteinExistence type="predicted"/>
<feature type="compositionally biased region" description="Basic and acidic residues" evidence="1">
    <location>
        <begin position="69"/>
        <end position="86"/>
    </location>
</feature>
<dbReference type="RefSeq" id="WP_344521873.1">
    <property type="nucleotide sequence ID" value="NZ_BAAAUG010000057.1"/>
</dbReference>
<comment type="caution">
    <text evidence="2">The sequence shown here is derived from an EMBL/GenBank/DDBJ whole genome shotgun (WGS) entry which is preliminary data.</text>
</comment>
<evidence type="ECO:0000313" key="3">
    <source>
        <dbReference type="Proteomes" id="UP001501637"/>
    </source>
</evidence>
<feature type="compositionally biased region" description="Basic and acidic residues" evidence="1">
    <location>
        <begin position="288"/>
        <end position="300"/>
    </location>
</feature>
<evidence type="ECO:0008006" key="4">
    <source>
        <dbReference type="Google" id="ProtNLM"/>
    </source>
</evidence>
<protein>
    <recommendedName>
        <fullName evidence="4">Secreted protein</fullName>
    </recommendedName>
</protein>
<name>A0ABP6MH54_9ACTN</name>
<dbReference type="Proteomes" id="UP001501637">
    <property type="component" value="Unassembled WGS sequence"/>
</dbReference>
<feature type="compositionally biased region" description="Low complexity" evidence="1">
    <location>
        <begin position="196"/>
        <end position="213"/>
    </location>
</feature>
<sequence length="300" mass="30243">MTPAAVVLPDTAVRLVRAVAGRRALQVVLLLAGLLALGFLCGERAAAVDGAPAPERARVTEPVRERVAEPVRETARDGREAVRDASVEPVADAAEPAVRTARGAVRPVVDGTTGVLEGAPRRVLPEAPDPSGIPSIPSPGAPGMSDLPGPGPGAGDDTDDGAEPSTPESAAKPDDGRGEAGARAHEARKKPGARAGSSYGTGTSPTYPGGQQTRGAALFGDDASDDADRTGHEPFPPAPGDPARTLGGQSAGDGSSTRHGDPCAASLDSRAPVRLLQGAGAGQVPAPVRERHRDILEFPG</sequence>
<keyword evidence="3" id="KW-1185">Reference proteome</keyword>
<evidence type="ECO:0000313" key="2">
    <source>
        <dbReference type="EMBL" id="GAA3109118.1"/>
    </source>
</evidence>
<gene>
    <name evidence="2" type="ORF">GCM10010449_34650</name>
</gene>
<evidence type="ECO:0000256" key="1">
    <source>
        <dbReference type="SAM" id="MobiDB-lite"/>
    </source>
</evidence>
<accession>A0ABP6MH54</accession>
<dbReference type="EMBL" id="BAAAUG010000057">
    <property type="protein sequence ID" value="GAA3109118.1"/>
    <property type="molecule type" value="Genomic_DNA"/>
</dbReference>
<reference evidence="3" key="1">
    <citation type="journal article" date="2019" name="Int. J. Syst. Evol. Microbiol.">
        <title>The Global Catalogue of Microorganisms (GCM) 10K type strain sequencing project: providing services to taxonomists for standard genome sequencing and annotation.</title>
        <authorList>
            <consortium name="The Broad Institute Genomics Platform"/>
            <consortium name="The Broad Institute Genome Sequencing Center for Infectious Disease"/>
            <person name="Wu L."/>
            <person name="Ma J."/>
        </authorList>
    </citation>
    <scope>NUCLEOTIDE SEQUENCE [LARGE SCALE GENOMIC DNA]</scope>
    <source>
        <strain evidence="3">JCM 9092</strain>
    </source>
</reference>